<sequence length="313" mass="33777">MTTFAKSSFDATGYLASRPTYPGRLYDVILAYHRGGTSHALDMGTGPGFMACALAPHFDRVSAQDPSPNMVSVGLQPDTGRVEYSLGAAEETGLPPTSVDLVVAGQAAHWFDHARVWPELGRILRPRGTVAYVGYGELEVTNRPGVTSIFRRLMRGELGPFWSQPGRSIAEGLLDRVPFPITPTCEEVVDVPDLEGAGVPLADKIQEPEPVLGEEGWEAASAVRIKGSTAGRWAIRREWTVAQLDAYVRTSSAYHAFAAAHPDDTAKRGHGPEGDVVDRRMAQIAKTLGADGVGDGDTVAVEWPLVLMMIRRE</sequence>
<evidence type="ECO:0000313" key="5">
    <source>
        <dbReference type="EMBL" id="GMK56203.1"/>
    </source>
</evidence>
<comment type="caution">
    <text evidence="5">The sequence shown here is derived from an EMBL/GenBank/DDBJ whole genome shotgun (WGS) entry which is preliminary data.</text>
</comment>
<dbReference type="InterPro" id="IPR029063">
    <property type="entry name" value="SAM-dependent_MTases_sf"/>
</dbReference>
<dbReference type="InterPro" id="IPR051052">
    <property type="entry name" value="Diverse_substrate_MTase"/>
</dbReference>
<evidence type="ECO:0000313" key="6">
    <source>
        <dbReference type="Proteomes" id="UP001222932"/>
    </source>
</evidence>
<dbReference type="GO" id="GO:0032259">
    <property type="term" value="P:methylation"/>
    <property type="evidence" value="ECO:0007669"/>
    <property type="project" value="UniProtKB-KW"/>
</dbReference>
<feature type="domain" description="Methyltransferase type 11" evidence="4">
    <location>
        <begin position="41"/>
        <end position="131"/>
    </location>
</feature>
<evidence type="ECO:0000256" key="2">
    <source>
        <dbReference type="ARBA" id="ARBA00022603"/>
    </source>
</evidence>
<evidence type="ECO:0000256" key="1">
    <source>
        <dbReference type="ARBA" id="ARBA00008361"/>
    </source>
</evidence>
<dbReference type="Proteomes" id="UP001222932">
    <property type="component" value="Unassembled WGS sequence"/>
</dbReference>
<dbReference type="InterPro" id="IPR013216">
    <property type="entry name" value="Methyltransf_11"/>
</dbReference>
<evidence type="ECO:0000259" key="4">
    <source>
        <dbReference type="Pfam" id="PF08241"/>
    </source>
</evidence>
<dbReference type="EMBL" id="BTCM01000003">
    <property type="protein sequence ID" value="GMK56203.1"/>
    <property type="molecule type" value="Genomic_DNA"/>
</dbReference>
<dbReference type="SUPFAM" id="SSF53335">
    <property type="entry name" value="S-adenosyl-L-methionine-dependent methyltransferases"/>
    <property type="match status" value="1"/>
</dbReference>
<keyword evidence="3" id="KW-0808">Transferase</keyword>
<gene>
    <name evidence="5" type="primary">TMT1</name>
    <name evidence="5" type="ORF">CspeluHIS016_0300430</name>
</gene>
<protein>
    <recommendedName>
        <fullName evidence="4">Methyltransferase type 11 domain-containing protein</fullName>
    </recommendedName>
</protein>
<reference evidence="5" key="2">
    <citation type="submission" date="2023-06" db="EMBL/GenBank/DDBJ databases">
        <authorList>
            <person name="Kobayashi Y."/>
            <person name="Kayamori A."/>
            <person name="Aoki K."/>
            <person name="Shiwa Y."/>
            <person name="Fujita N."/>
            <person name="Sugita T."/>
            <person name="Iwasaki W."/>
            <person name="Tanaka N."/>
            <person name="Takashima M."/>
        </authorList>
    </citation>
    <scope>NUCLEOTIDE SEQUENCE</scope>
    <source>
        <strain evidence="5">HIS016</strain>
    </source>
</reference>
<evidence type="ECO:0000256" key="3">
    <source>
        <dbReference type="ARBA" id="ARBA00022679"/>
    </source>
</evidence>
<keyword evidence="6" id="KW-1185">Reference proteome</keyword>
<organism evidence="5 6">
    <name type="scientific">Cutaneotrichosporon spelunceum</name>
    <dbReference type="NCBI Taxonomy" id="1672016"/>
    <lineage>
        <taxon>Eukaryota</taxon>
        <taxon>Fungi</taxon>
        <taxon>Dikarya</taxon>
        <taxon>Basidiomycota</taxon>
        <taxon>Agaricomycotina</taxon>
        <taxon>Tremellomycetes</taxon>
        <taxon>Trichosporonales</taxon>
        <taxon>Trichosporonaceae</taxon>
        <taxon>Cutaneotrichosporon</taxon>
    </lineage>
</organism>
<dbReference type="PANTHER" id="PTHR44942">
    <property type="entry name" value="METHYLTRANSF_11 DOMAIN-CONTAINING PROTEIN"/>
    <property type="match status" value="1"/>
</dbReference>
<dbReference type="PANTHER" id="PTHR44942:SF4">
    <property type="entry name" value="METHYLTRANSFERASE TYPE 11 DOMAIN-CONTAINING PROTEIN"/>
    <property type="match status" value="1"/>
</dbReference>
<dbReference type="Gene3D" id="3.40.50.150">
    <property type="entry name" value="Vaccinia Virus protein VP39"/>
    <property type="match status" value="1"/>
</dbReference>
<dbReference type="GO" id="GO:0008757">
    <property type="term" value="F:S-adenosylmethionine-dependent methyltransferase activity"/>
    <property type="evidence" value="ECO:0007669"/>
    <property type="project" value="InterPro"/>
</dbReference>
<proteinExistence type="inferred from homology"/>
<keyword evidence="2" id="KW-0489">Methyltransferase</keyword>
<accession>A0AAD3TSQ2</accession>
<dbReference type="Pfam" id="PF08241">
    <property type="entry name" value="Methyltransf_11"/>
    <property type="match status" value="1"/>
</dbReference>
<reference evidence="5" key="1">
    <citation type="journal article" date="2023" name="BMC Genomics">
        <title>Chromosome-level genome assemblies of Cutaneotrichosporon spp. (Trichosporonales, Basidiomycota) reveal imbalanced evolution between nucleotide sequences and chromosome synteny.</title>
        <authorList>
            <person name="Kobayashi Y."/>
            <person name="Kayamori A."/>
            <person name="Aoki K."/>
            <person name="Shiwa Y."/>
            <person name="Matsutani M."/>
            <person name="Fujita N."/>
            <person name="Sugita T."/>
            <person name="Iwasaki W."/>
            <person name="Tanaka N."/>
            <person name="Takashima M."/>
        </authorList>
    </citation>
    <scope>NUCLEOTIDE SEQUENCE</scope>
    <source>
        <strain evidence="5">HIS016</strain>
    </source>
</reference>
<comment type="similarity">
    <text evidence="1">Belongs to the methyltransferase superfamily.</text>
</comment>
<dbReference type="AlphaFoldDB" id="A0AAD3TSQ2"/>
<name>A0AAD3TSQ2_9TREE</name>
<dbReference type="CDD" id="cd02440">
    <property type="entry name" value="AdoMet_MTases"/>
    <property type="match status" value="1"/>
</dbReference>